<sequence>MANEENSSNPSDKLTAALRQILSATPADVRAAIAAAKEEKFSYHTKYSPDPEDSHA</sequence>
<reference evidence="1 2" key="1">
    <citation type="submission" date="2018-11" db="EMBL/GenBank/DDBJ databases">
        <authorList>
            <person name="Mardanov A.V."/>
            <person name="Ravin N.V."/>
            <person name="Dedysh S.N."/>
        </authorList>
    </citation>
    <scope>NUCLEOTIDE SEQUENCE [LARGE SCALE GENOMIC DNA]</scope>
    <source>
        <strain evidence="1 2">AF10</strain>
    </source>
</reference>
<organism evidence="1 2">
    <name type="scientific">Granulicella sibirica</name>
    <dbReference type="NCBI Taxonomy" id="2479048"/>
    <lineage>
        <taxon>Bacteria</taxon>
        <taxon>Pseudomonadati</taxon>
        <taxon>Acidobacteriota</taxon>
        <taxon>Terriglobia</taxon>
        <taxon>Terriglobales</taxon>
        <taxon>Acidobacteriaceae</taxon>
        <taxon>Granulicella</taxon>
    </lineage>
</organism>
<keyword evidence="2" id="KW-1185">Reference proteome</keyword>
<dbReference type="Proteomes" id="UP000289437">
    <property type="component" value="Unassembled WGS sequence"/>
</dbReference>
<name>A0A4Q0T9J5_9BACT</name>
<dbReference type="AlphaFoldDB" id="A0A4Q0T9J5"/>
<evidence type="ECO:0000313" key="2">
    <source>
        <dbReference type="Proteomes" id="UP000289437"/>
    </source>
</evidence>
<accession>A0A4Q0T9J5</accession>
<reference evidence="2" key="2">
    <citation type="submission" date="2019-02" db="EMBL/GenBank/DDBJ databases">
        <title>Granulicella sibirica sp. nov., a psychrotolerant acidobacterium isolated from an organic soil layer in forested tundra, West Siberia.</title>
        <authorList>
            <person name="Oshkin I.Y."/>
            <person name="Kulichevskaya I.S."/>
            <person name="Rijpstra W.I.C."/>
            <person name="Sinninghe Damste J.S."/>
            <person name="Rakitin A.L."/>
            <person name="Ravin N.V."/>
            <person name="Dedysh S.N."/>
        </authorList>
    </citation>
    <scope>NUCLEOTIDE SEQUENCE [LARGE SCALE GENOMIC DNA]</scope>
    <source>
        <strain evidence="2">AF10</strain>
    </source>
</reference>
<gene>
    <name evidence="1" type="ORF">GRAN_1736</name>
</gene>
<proteinExistence type="predicted"/>
<dbReference type="EMBL" id="RDSM01000001">
    <property type="protein sequence ID" value="RXH58426.1"/>
    <property type="molecule type" value="Genomic_DNA"/>
</dbReference>
<comment type="caution">
    <text evidence="1">The sequence shown here is derived from an EMBL/GenBank/DDBJ whole genome shotgun (WGS) entry which is preliminary data.</text>
</comment>
<evidence type="ECO:0000313" key="1">
    <source>
        <dbReference type="EMBL" id="RXH58426.1"/>
    </source>
</evidence>
<protein>
    <submittedName>
        <fullName evidence="1">Uncharacterized protein</fullName>
    </submittedName>
</protein>